<evidence type="ECO:0000313" key="2">
    <source>
        <dbReference type="EMBL" id="KAL0376640.1"/>
    </source>
</evidence>
<reference evidence="2" key="2">
    <citation type="journal article" date="2024" name="Plant">
        <title>Genomic evolution and insights into agronomic trait innovations of Sesamum species.</title>
        <authorList>
            <person name="Miao H."/>
            <person name="Wang L."/>
            <person name="Qu L."/>
            <person name="Liu H."/>
            <person name="Sun Y."/>
            <person name="Le M."/>
            <person name="Wang Q."/>
            <person name="Wei S."/>
            <person name="Zheng Y."/>
            <person name="Lin W."/>
            <person name="Duan Y."/>
            <person name="Cao H."/>
            <person name="Xiong S."/>
            <person name="Wang X."/>
            <person name="Wei L."/>
            <person name="Li C."/>
            <person name="Ma Q."/>
            <person name="Ju M."/>
            <person name="Zhao R."/>
            <person name="Li G."/>
            <person name="Mu C."/>
            <person name="Tian Q."/>
            <person name="Mei H."/>
            <person name="Zhang T."/>
            <person name="Gao T."/>
            <person name="Zhang H."/>
        </authorList>
    </citation>
    <scope>NUCLEOTIDE SEQUENCE</scope>
    <source>
        <strain evidence="2">KEN8</strain>
    </source>
</reference>
<proteinExistence type="predicted"/>
<dbReference type="SUPFAM" id="SSF55729">
    <property type="entry name" value="Acyl-CoA N-acyltransferases (Nat)"/>
    <property type="match status" value="1"/>
</dbReference>
<gene>
    <name evidence="2" type="ORF">Scaly_0781600</name>
</gene>
<dbReference type="Pfam" id="PF13302">
    <property type="entry name" value="Acetyltransf_3"/>
    <property type="match status" value="1"/>
</dbReference>
<dbReference type="PANTHER" id="PTHR46067:SF26">
    <property type="entry name" value="N-ACETYLTRANSFERASE DOMAIN-CONTAINING PROTEIN"/>
    <property type="match status" value="1"/>
</dbReference>
<sequence length="206" mass="23456">MERYSDSDITLRPLDVSDADDFMKWYYLKLKILSFQHFSNLFSLSSKSQKQVLRRKGERVLLMGHLHFQRSRHPIRRGQRNSPPWHKAICVSGRPVGSISVSPFTGRDKCRAEVGYVVASDYWGKGIATRAVKMAANAVFVEWGELERLEAVVAVKNTASQRVLEKAGFMREGVLRKYSLLKGRPTDAVIFSLLSTDPQVNFFMDA</sequence>
<dbReference type="Gene3D" id="3.40.630.30">
    <property type="match status" value="1"/>
</dbReference>
<evidence type="ECO:0000259" key="1">
    <source>
        <dbReference type="PROSITE" id="PS51186"/>
    </source>
</evidence>
<reference evidence="2" key="1">
    <citation type="submission" date="2020-06" db="EMBL/GenBank/DDBJ databases">
        <authorList>
            <person name="Li T."/>
            <person name="Hu X."/>
            <person name="Zhang T."/>
            <person name="Song X."/>
            <person name="Zhang H."/>
            <person name="Dai N."/>
            <person name="Sheng W."/>
            <person name="Hou X."/>
            <person name="Wei L."/>
        </authorList>
    </citation>
    <scope>NUCLEOTIDE SEQUENCE</scope>
    <source>
        <strain evidence="2">KEN8</strain>
        <tissue evidence="2">Leaf</tissue>
    </source>
</reference>
<comment type="caution">
    <text evidence="2">The sequence shown here is derived from an EMBL/GenBank/DDBJ whole genome shotgun (WGS) entry which is preliminary data.</text>
</comment>
<dbReference type="AlphaFoldDB" id="A0AAW2R8Z0"/>
<dbReference type="EMBL" id="JACGWM010000004">
    <property type="protein sequence ID" value="KAL0376640.1"/>
    <property type="molecule type" value="Genomic_DNA"/>
</dbReference>
<name>A0AAW2R8Z0_9LAMI</name>
<accession>A0AAW2R8Z0</accession>
<protein>
    <submittedName>
        <fullName evidence="2">N-acetyltransferase p20</fullName>
    </submittedName>
</protein>
<dbReference type="CDD" id="cd04301">
    <property type="entry name" value="NAT_SF"/>
    <property type="match status" value="1"/>
</dbReference>
<dbReference type="InterPro" id="IPR000182">
    <property type="entry name" value="GNAT_dom"/>
</dbReference>
<dbReference type="PANTHER" id="PTHR46067">
    <property type="entry name" value="ACYL-COA N-ACYLTRANSFERASES (NAT) SUPERFAMILY PROTEIN"/>
    <property type="match status" value="1"/>
</dbReference>
<dbReference type="GO" id="GO:0016747">
    <property type="term" value="F:acyltransferase activity, transferring groups other than amino-acyl groups"/>
    <property type="evidence" value="ECO:0007669"/>
    <property type="project" value="InterPro"/>
</dbReference>
<organism evidence="2">
    <name type="scientific">Sesamum calycinum</name>
    <dbReference type="NCBI Taxonomy" id="2727403"/>
    <lineage>
        <taxon>Eukaryota</taxon>
        <taxon>Viridiplantae</taxon>
        <taxon>Streptophyta</taxon>
        <taxon>Embryophyta</taxon>
        <taxon>Tracheophyta</taxon>
        <taxon>Spermatophyta</taxon>
        <taxon>Magnoliopsida</taxon>
        <taxon>eudicotyledons</taxon>
        <taxon>Gunneridae</taxon>
        <taxon>Pentapetalae</taxon>
        <taxon>asterids</taxon>
        <taxon>lamiids</taxon>
        <taxon>Lamiales</taxon>
        <taxon>Pedaliaceae</taxon>
        <taxon>Sesamum</taxon>
    </lineage>
</organism>
<dbReference type="PROSITE" id="PS51186">
    <property type="entry name" value="GNAT"/>
    <property type="match status" value="1"/>
</dbReference>
<dbReference type="InterPro" id="IPR016181">
    <property type="entry name" value="Acyl_CoA_acyltransferase"/>
</dbReference>
<feature type="domain" description="N-acetyltransferase" evidence="1">
    <location>
        <begin position="9"/>
        <end position="187"/>
    </location>
</feature>